<evidence type="ECO:0000256" key="6">
    <source>
        <dbReference type="ARBA" id="ARBA00023136"/>
    </source>
</evidence>
<dbReference type="InterPro" id="IPR035906">
    <property type="entry name" value="MetI-like_sf"/>
</dbReference>
<dbReference type="InterPro" id="IPR050901">
    <property type="entry name" value="BP-dep_ABC_trans_perm"/>
</dbReference>
<evidence type="ECO:0000259" key="8">
    <source>
        <dbReference type="PROSITE" id="PS50928"/>
    </source>
</evidence>
<name>A0A084JM18_9FIRM</name>
<dbReference type="PROSITE" id="PS50928">
    <property type="entry name" value="ABC_TM1"/>
    <property type="match status" value="1"/>
</dbReference>
<dbReference type="GO" id="GO:0055085">
    <property type="term" value="P:transmembrane transport"/>
    <property type="evidence" value="ECO:0007669"/>
    <property type="project" value="InterPro"/>
</dbReference>
<feature type="transmembrane region" description="Helical" evidence="7">
    <location>
        <begin position="232"/>
        <end position="256"/>
    </location>
</feature>
<evidence type="ECO:0000256" key="2">
    <source>
        <dbReference type="ARBA" id="ARBA00022448"/>
    </source>
</evidence>
<dbReference type="EMBL" id="JPME01000013">
    <property type="protein sequence ID" value="KEZ90002.1"/>
    <property type="molecule type" value="Genomic_DNA"/>
</dbReference>
<keyword evidence="10" id="KW-1185">Reference proteome</keyword>
<evidence type="ECO:0000256" key="5">
    <source>
        <dbReference type="ARBA" id="ARBA00022989"/>
    </source>
</evidence>
<dbReference type="Proteomes" id="UP000028525">
    <property type="component" value="Unassembled WGS sequence"/>
</dbReference>
<protein>
    <submittedName>
        <fullName evidence="9">Sugar ABC transporter permease</fullName>
    </submittedName>
</protein>
<gene>
    <name evidence="9" type="ORF">IO98_10875</name>
</gene>
<dbReference type="CDD" id="cd06261">
    <property type="entry name" value="TM_PBP2"/>
    <property type="match status" value="1"/>
</dbReference>
<evidence type="ECO:0000256" key="1">
    <source>
        <dbReference type="ARBA" id="ARBA00004651"/>
    </source>
</evidence>
<comment type="similarity">
    <text evidence="7">Belongs to the binding-protein-dependent transport system permease family.</text>
</comment>
<evidence type="ECO:0000256" key="3">
    <source>
        <dbReference type="ARBA" id="ARBA00022475"/>
    </source>
</evidence>
<sequence length="273" mass="30625">MYWKFRKTVPYVVLTLLAIIFVLPLLWILLASFDGNASQAVKMPTQWTLDNYKVILSSQTNQRAFANGLLISFGQSVLVVLFAGLAAYPLSRYELRYKSLFLYTILFMTSLPITAVMVPVYKMFLTIGLYDKTLGLILFLTATSMPYGIWLMKNFMDNVPIELEEAAWVDGASTLASIRKIIAPLMFPGICVVFIFTFSGSWGNFFIPYILLQTLNKLPASVTLYQFFGQHGMIIYGQLAAYSAVYAIPSILLYILSQNYMSKGFNMAGAAKG</sequence>
<dbReference type="Gene3D" id="1.10.3720.10">
    <property type="entry name" value="MetI-like"/>
    <property type="match status" value="1"/>
</dbReference>
<evidence type="ECO:0000256" key="4">
    <source>
        <dbReference type="ARBA" id="ARBA00022692"/>
    </source>
</evidence>
<keyword evidence="4 7" id="KW-0812">Transmembrane</keyword>
<evidence type="ECO:0000313" key="10">
    <source>
        <dbReference type="Proteomes" id="UP000028525"/>
    </source>
</evidence>
<organism evidence="9 10">
    <name type="scientific">Lacrimispora celerecrescens</name>
    <dbReference type="NCBI Taxonomy" id="29354"/>
    <lineage>
        <taxon>Bacteria</taxon>
        <taxon>Bacillati</taxon>
        <taxon>Bacillota</taxon>
        <taxon>Clostridia</taxon>
        <taxon>Lachnospirales</taxon>
        <taxon>Lachnospiraceae</taxon>
        <taxon>Lacrimispora</taxon>
    </lineage>
</organism>
<feature type="transmembrane region" description="Helical" evidence="7">
    <location>
        <begin position="185"/>
        <end position="212"/>
    </location>
</feature>
<feature type="domain" description="ABC transmembrane type-1" evidence="8">
    <location>
        <begin position="65"/>
        <end position="257"/>
    </location>
</feature>
<dbReference type="Pfam" id="PF00528">
    <property type="entry name" value="BPD_transp_1"/>
    <property type="match status" value="1"/>
</dbReference>
<feature type="transmembrane region" description="Helical" evidence="7">
    <location>
        <begin position="100"/>
        <end position="121"/>
    </location>
</feature>
<keyword evidence="2 7" id="KW-0813">Transport</keyword>
<proteinExistence type="inferred from homology"/>
<dbReference type="STRING" id="29354.IO98_10875"/>
<feature type="transmembrane region" description="Helical" evidence="7">
    <location>
        <begin position="64"/>
        <end position="88"/>
    </location>
</feature>
<dbReference type="OrthoDB" id="9794684at2"/>
<feature type="transmembrane region" description="Helical" evidence="7">
    <location>
        <begin position="133"/>
        <end position="152"/>
    </location>
</feature>
<dbReference type="AlphaFoldDB" id="A0A084JM18"/>
<keyword evidence="3" id="KW-1003">Cell membrane</keyword>
<comment type="caution">
    <text evidence="9">The sequence shown here is derived from an EMBL/GenBank/DDBJ whole genome shotgun (WGS) entry which is preliminary data.</text>
</comment>
<dbReference type="GO" id="GO:0005886">
    <property type="term" value="C:plasma membrane"/>
    <property type="evidence" value="ECO:0007669"/>
    <property type="project" value="UniProtKB-SubCell"/>
</dbReference>
<evidence type="ECO:0000256" key="7">
    <source>
        <dbReference type="RuleBase" id="RU363032"/>
    </source>
</evidence>
<comment type="subcellular location">
    <subcellularLocation>
        <location evidence="1 7">Cell membrane</location>
        <topology evidence="1 7">Multi-pass membrane protein</topology>
    </subcellularLocation>
</comment>
<keyword evidence="5 7" id="KW-1133">Transmembrane helix</keyword>
<accession>A0A084JM18</accession>
<dbReference type="InterPro" id="IPR000515">
    <property type="entry name" value="MetI-like"/>
</dbReference>
<keyword evidence="6 7" id="KW-0472">Membrane</keyword>
<dbReference type="RefSeq" id="WP_038280907.1">
    <property type="nucleotide sequence ID" value="NZ_JPME01000013.1"/>
</dbReference>
<evidence type="ECO:0000313" key="9">
    <source>
        <dbReference type="EMBL" id="KEZ90002.1"/>
    </source>
</evidence>
<dbReference type="PANTHER" id="PTHR32243:SF18">
    <property type="entry name" value="INNER MEMBRANE ABC TRANSPORTER PERMEASE PROTEIN YCJP"/>
    <property type="match status" value="1"/>
</dbReference>
<dbReference type="PANTHER" id="PTHR32243">
    <property type="entry name" value="MALTOSE TRANSPORT SYSTEM PERMEASE-RELATED"/>
    <property type="match status" value="1"/>
</dbReference>
<reference evidence="9 10" key="1">
    <citation type="submission" date="2014-07" db="EMBL/GenBank/DDBJ databases">
        <title>Draft genome of Clostridium celerecrescens 152B isolated from sediments associated with methane hydrate from Krishna Godavari basin.</title>
        <authorList>
            <person name="Honkalas V.S."/>
            <person name="Dabir A.P."/>
            <person name="Arora P."/>
            <person name="Dhakephalkar P.K."/>
        </authorList>
    </citation>
    <scope>NUCLEOTIDE SEQUENCE [LARGE SCALE GENOMIC DNA]</scope>
    <source>
        <strain evidence="9 10">152B</strain>
    </source>
</reference>
<dbReference type="SUPFAM" id="SSF161098">
    <property type="entry name" value="MetI-like"/>
    <property type="match status" value="1"/>
</dbReference>